<sequence>MPRGIPNAKRDETGMKYTTFHVPLAPNPKYSSSTYLKSDANTLWYRNARNAKPAVNGHTPEQRRGQQTLVIHPGSANFRIGRASDPAPVVVPAIVARKTSAPAPPLRARNRVRQPADPDEPPSPDSSDPTLRELAAIRSTLDKYLNYLGLRRDPDGVQTAREYAAKHIPTLLPPAEDVWISECDRPYLIGDEVYRLVDPPAMGYIVRCPIHGQNFEAADYTSLQAVLNDIEVIIRETLRSSFEILPRDYYNHSVVLVIPDFYEPSYVRDFVHLLLVQMGFKQICVQQESLAATYGAGASTACVVNFGAAKTSIACVDEGIIIPDTRIVLDIGGDDITEWLYFILHRQKLFPDPECDLARLYDWRAVVYASEHLTTLKEQSVGIRSTVLPVRRPGQPAVKYYVTAYDAQILAPMLYFYEFARILRCEPYAPAYYRPDTTEEIIEPPIEQVTETMKKVTAHLMPEASTQLPLTVPLTMPGSPSTPSQVDPGSKATTTSASPVDDSPMDVDGQDAQAAAPAAPPTQQTTETQQTIEARKPLDIFYEASKTPLDAALFNSIRIAGEDRISKYLTSIIITGGPTRTRYMAEALMSRLQSAARTVMGDDTLRASTVPMANDVDRTALVWKGAAVLGKMEGVSELWVTPADWDLLGMRGLKERCFYL</sequence>
<dbReference type="Proteomes" id="UP000007431">
    <property type="component" value="Unassembled WGS sequence"/>
</dbReference>
<dbReference type="InterPro" id="IPR043129">
    <property type="entry name" value="ATPase_NBD"/>
</dbReference>
<reference evidence="3 4" key="1">
    <citation type="journal article" date="2010" name="Nat. Biotechnol.">
        <title>Genome sequence of the model mushroom Schizophyllum commune.</title>
        <authorList>
            <person name="Ohm R.A."/>
            <person name="de Jong J.F."/>
            <person name="Lugones L.G."/>
            <person name="Aerts A."/>
            <person name="Kothe E."/>
            <person name="Stajich J.E."/>
            <person name="de Vries R.P."/>
            <person name="Record E."/>
            <person name="Levasseur A."/>
            <person name="Baker S.E."/>
            <person name="Bartholomew K.A."/>
            <person name="Coutinho P.M."/>
            <person name="Erdmann S."/>
            <person name="Fowler T.J."/>
            <person name="Gathman A.C."/>
            <person name="Lombard V."/>
            <person name="Henrissat B."/>
            <person name="Knabe N."/>
            <person name="Kuees U."/>
            <person name="Lilly W.W."/>
            <person name="Lindquist E."/>
            <person name="Lucas S."/>
            <person name="Magnuson J.K."/>
            <person name="Piumi F."/>
            <person name="Raudaskoski M."/>
            <person name="Salamov A."/>
            <person name="Schmutz J."/>
            <person name="Schwarze F.W.M.R."/>
            <person name="vanKuyk P.A."/>
            <person name="Horton J.S."/>
            <person name="Grigoriev I.V."/>
            <person name="Woesten H.A.B."/>
        </authorList>
    </citation>
    <scope>NUCLEOTIDE SEQUENCE [LARGE SCALE GENOMIC DNA]</scope>
    <source>
        <strain evidence="4">H4-8 / FGSC 9210</strain>
    </source>
</reference>
<dbReference type="Gene3D" id="3.30.420.40">
    <property type="match status" value="2"/>
</dbReference>
<feature type="non-terminal residue" evidence="3">
    <location>
        <position position="660"/>
    </location>
</feature>
<feature type="compositionally biased region" description="Polar residues" evidence="2">
    <location>
        <begin position="478"/>
        <end position="498"/>
    </location>
</feature>
<dbReference type="AlphaFoldDB" id="D8Q1B0"/>
<dbReference type="HOGENOM" id="CLU_006974_0_1_1"/>
<organism evidence="4">
    <name type="scientific">Schizophyllum commune (strain H4-8 / FGSC 9210)</name>
    <name type="common">Split gill fungus</name>
    <dbReference type="NCBI Taxonomy" id="578458"/>
    <lineage>
        <taxon>Eukaryota</taxon>
        <taxon>Fungi</taxon>
        <taxon>Dikarya</taxon>
        <taxon>Basidiomycota</taxon>
        <taxon>Agaricomycotina</taxon>
        <taxon>Agaricomycetes</taxon>
        <taxon>Agaricomycetidae</taxon>
        <taxon>Agaricales</taxon>
        <taxon>Schizophyllaceae</taxon>
        <taxon>Schizophyllum</taxon>
    </lineage>
</organism>
<feature type="compositionally biased region" description="Low complexity" evidence="2">
    <location>
        <begin position="512"/>
        <end position="530"/>
    </location>
</feature>
<evidence type="ECO:0000313" key="4">
    <source>
        <dbReference type="Proteomes" id="UP000007431"/>
    </source>
</evidence>
<dbReference type="InParanoid" id="D8Q1B0"/>
<feature type="region of interest" description="Disordered" evidence="2">
    <location>
        <begin position="101"/>
        <end position="130"/>
    </location>
</feature>
<dbReference type="EMBL" id="GL377305">
    <property type="protein sequence ID" value="EFI97910.1"/>
    <property type="molecule type" value="Genomic_DNA"/>
</dbReference>
<dbReference type="OMA" id="AYKCMWA"/>
<gene>
    <name evidence="3" type="ORF">SCHCODRAFT_108190</name>
</gene>
<comment type="similarity">
    <text evidence="1">Belongs to the actin family.</text>
</comment>
<name>D8Q1B0_SCHCM</name>
<dbReference type="STRING" id="578458.D8Q1B0"/>
<dbReference type="SUPFAM" id="SSF53067">
    <property type="entry name" value="Actin-like ATPase domain"/>
    <property type="match status" value="2"/>
</dbReference>
<dbReference type="PANTHER" id="PTHR11937">
    <property type="entry name" value="ACTIN"/>
    <property type="match status" value="1"/>
</dbReference>
<protein>
    <submittedName>
        <fullName evidence="3">Uncharacterized protein</fullName>
    </submittedName>
</protein>
<proteinExistence type="inferred from homology"/>
<dbReference type="FunCoup" id="D8Q1B0">
    <property type="interactions" value="595"/>
</dbReference>
<dbReference type="InterPro" id="IPR004000">
    <property type="entry name" value="Actin"/>
</dbReference>
<evidence type="ECO:0000313" key="3">
    <source>
        <dbReference type="EMBL" id="EFI97910.1"/>
    </source>
</evidence>
<feature type="region of interest" description="Disordered" evidence="2">
    <location>
        <begin position="470"/>
        <end position="530"/>
    </location>
</feature>
<keyword evidence="4" id="KW-1185">Reference proteome</keyword>
<dbReference type="eggNOG" id="KOG0797">
    <property type="taxonomic scope" value="Eukaryota"/>
</dbReference>
<dbReference type="Pfam" id="PF00022">
    <property type="entry name" value="Actin"/>
    <property type="match status" value="2"/>
</dbReference>
<dbReference type="CDD" id="cd10206">
    <property type="entry name" value="ASKHA_NBD_Arp8-like"/>
    <property type="match status" value="1"/>
</dbReference>
<dbReference type="VEuPathDB" id="FungiDB:SCHCODRAFT_02619156"/>
<evidence type="ECO:0000256" key="1">
    <source>
        <dbReference type="RuleBase" id="RU000487"/>
    </source>
</evidence>
<accession>D8Q1B0</accession>
<evidence type="ECO:0000256" key="2">
    <source>
        <dbReference type="SAM" id="MobiDB-lite"/>
    </source>
</evidence>
<dbReference type="SMART" id="SM00268">
    <property type="entry name" value="ACTIN"/>
    <property type="match status" value="1"/>
</dbReference>
<dbReference type="Gene3D" id="3.90.640.10">
    <property type="entry name" value="Actin, Chain A, domain 4"/>
    <property type="match status" value="1"/>
</dbReference>